<dbReference type="SUPFAM" id="SSF49478">
    <property type="entry name" value="Cna protein B-type domain"/>
    <property type="match status" value="1"/>
</dbReference>
<keyword evidence="2" id="KW-0964">Secreted</keyword>
<name>A0A7S8F4L5_9SPHN</name>
<feature type="region of interest" description="Disordered" evidence="4">
    <location>
        <begin position="31"/>
        <end position="82"/>
    </location>
</feature>
<feature type="chain" id="PRO_5033040317" description="SD-repeat containing protein B domain-containing protein" evidence="5">
    <location>
        <begin position="26"/>
        <end position="1285"/>
    </location>
</feature>
<proteinExistence type="predicted"/>
<gene>
    <name evidence="7" type="ORF">IRL76_13935</name>
</gene>
<accession>A0A7S8F4L5</accession>
<sequence>MSNRVFVRGAGVACLAAALVGYSLATDDNDYLPQLPGDGDDGDEGAPQKPFLRAPLPEPSFGASATRLPTTNGTSTSLKARRSGLLTSASRVPVAVDPARPSFVLPVAPAGEADAGPAPASPPAASAAAPDQPVAIAAPAALPAATSGAVPSFADVFGAPSGPAEAAVPGEATEVVPAAAPSAAPAVRSEEVVAEPVLEPPPLPPPVAMDSAPPPSEQMAEPITEAPVEAPFAQAEPGEIPPAATVPDPEPAPVTALPDNPPEVTVAVDPVPALAAAPAPAPASIPAAASVPASPAPFAGVADAGTVPAPASPATEKTDAHQGQVTVATTVSPEVRAPLAPIAPAQATSPAGTASTASVAPVEPVAELVPLPRQSSILGIPGTGEQVSGQPASIADDPVQLGMASNAPFSTTAGTPLLSYQDELILELKVNGAPETDTIIAYGTRGGLYLPLGAIARILDLAVTVTDEGRYAHGWVLSEDRTITIDLRGDEIELPGKTIRIDNTLATDFDGELYLRMDQFAVLFPVEVTADLRSQTVLLKTLETFPFEARRKREADREKLAAREASTDSGPKFDRVEQPYQAFSLPSADVELRAVSDRIYGTRMEGDILLAGDLGYLSADAYLSGDTKNGLVASLFKVGRMDPDADLLGPLKATAFSLGDIHSTTMALGLRSVSGRGLTLTNAPSQVSSVFDKVDIRGILPDGYEVELYRNDVLVGSTRDAVNGQYEFLRIPVDFGLNVFRLVFFGPQGQRSETVQRISVGDGRVPKGKLVYSMDLAQKDENLFEVRQPRFVPSRDFGSWRASTQLAYGLTSGLTGIFGGAWLQTLDQDRWLANAGLRTSIAGLAVKADAGYADGGATAFGLGIGGRFGRSAITVSHTEYGGEFPDETKLIGQQFLRRATEVDINTSLSLNNDNFTLPLSARFRNYLDVDGRNTLVGGLRASTRLAGLLVSNTIDYSRVTGPDIEKNEQLYGNFDLATISRGSTRARVSLGYQLMPSTDLTNATLEIDHAIDPKTSIRGIAGYDFNAKGARFGISGVRDFDRFSLALDSNYSFVDKSYYVGLRLGFSLGRDPLRGRMFMARPGLASSGGATVRAFRDLDGDGTFGAGDEAIGDVDFVAYNQTAKTDDKGVARLTGLGMGRAVSIQMDTTTLPDIDMAPAKPGLEVVPRAGRIHAIDYPVVSLSEIEGMARFADVAGERGVSGVRLQLVNEKGDVVAYAKTEVDGYYFFERVVPGTYRLRIDPDQLERLQLCPLNGEAVFVGNVSDVISRNLSIGTCAPAIARASE</sequence>
<dbReference type="RefSeq" id="WP_200981913.1">
    <property type="nucleotide sequence ID" value="NZ_CP064654.1"/>
</dbReference>
<dbReference type="InterPro" id="IPR013783">
    <property type="entry name" value="Ig-like_fold"/>
</dbReference>
<dbReference type="EMBL" id="CP064654">
    <property type="protein sequence ID" value="QPC98908.1"/>
    <property type="molecule type" value="Genomic_DNA"/>
</dbReference>
<evidence type="ECO:0000256" key="1">
    <source>
        <dbReference type="ARBA" id="ARBA00004613"/>
    </source>
</evidence>
<keyword evidence="8" id="KW-1185">Reference proteome</keyword>
<dbReference type="Pfam" id="PF17210">
    <property type="entry name" value="SdrD_B"/>
    <property type="match status" value="1"/>
</dbReference>
<dbReference type="GO" id="GO:0005576">
    <property type="term" value="C:extracellular region"/>
    <property type="evidence" value="ECO:0007669"/>
    <property type="project" value="UniProtKB-SubCell"/>
</dbReference>
<comment type="subcellular location">
    <subcellularLocation>
        <location evidence="1">Secreted</location>
    </subcellularLocation>
</comment>
<feature type="domain" description="SD-repeat containing protein B" evidence="6">
    <location>
        <begin position="1195"/>
        <end position="1241"/>
    </location>
</feature>
<protein>
    <recommendedName>
        <fullName evidence="6">SD-repeat containing protein B domain-containing protein</fullName>
    </recommendedName>
</protein>
<evidence type="ECO:0000256" key="4">
    <source>
        <dbReference type="SAM" id="MobiDB-lite"/>
    </source>
</evidence>
<evidence type="ECO:0000259" key="6">
    <source>
        <dbReference type="Pfam" id="PF17210"/>
    </source>
</evidence>
<evidence type="ECO:0000256" key="3">
    <source>
        <dbReference type="ARBA" id="ARBA00022729"/>
    </source>
</evidence>
<feature type="signal peptide" evidence="5">
    <location>
        <begin position="1"/>
        <end position="25"/>
    </location>
</feature>
<feature type="region of interest" description="Disordered" evidence="4">
    <location>
        <begin position="191"/>
        <end position="219"/>
    </location>
</feature>
<evidence type="ECO:0000313" key="7">
    <source>
        <dbReference type="EMBL" id="QPC98908.1"/>
    </source>
</evidence>
<dbReference type="KEGG" id="qso:IRL76_13935"/>
<reference evidence="7 8" key="1">
    <citation type="submission" date="2020-11" db="EMBL/GenBank/DDBJ databases">
        <title>The genome sequence of Erythrobacter sp. 6D36.</title>
        <authorList>
            <person name="Liu Y."/>
        </authorList>
    </citation>
    <scope>NUCLEOTIDE SEQUENCE [LARGE SCALE GENOMIC DNA]</scope>
    <source>
        <strain evidence="7 8">6D36</strain>
    </source>
</reference>
<organism evidence="7 8">
    <name type="scientific">Qipengyuania soli</name>
    <dbReference type="NCBI Taxonomy" id="2782568"/>
    <lineage>
        <taxon>Bacteria</taxon>
        <taxon>Pseudomonadati</taxon>
        <taxon>Pseudomonadota</taxon>
        <taxon>Alphaproteobacteria</taxon>
        <taxon>Sphingomonadales</taxon>
        <taxon>Erythrobacteraceae</taxon>
        <taxon>Qipengyuania</taxon>
    </lineage>
</organism>
<dbReference type="Gene3D" id="2.60.40.10">
    <property type="entry name" value="Immunoglobulins"/>
    <property type="match status" value="1"/>
</dbReference>
<feature type="compositionally biased region" description="Pro residues" evidence="4">
    <location>
        <begin position="198"/>
        <end position="216"/>
    </location>
</feature>
<dbReference type="InterPro" id="IPR033764">
    <property type="entry name" value="Sdr_B"/>
</dbReference>
<evidence type="ECO:0000313" key="8">
    <source>
        <dbReference type="Proteomes" id="UP000594459"/>
    </source>
</evidence>
<evidence type="ECO:0000256" key="2">
    <source>
        <dbReference type="ARBA" id="ARBA00022525"/>
    </source>
</evidence>
<feature type="compositionally biased region" description="Polar residues" evidence="4">
    <location>
        <begin position="67"/>
        <end position="78"/>
    </location>
</feature>
<keyword evidence="3 5" id="KW-0732">Signal</keyword>
<dbReference type="Proteomes" id="UP000594459">
    <property type="component" value="Chromosome"/>
</dbReference>
<evidence type="ECO:0000256" key="5">
    <source>
        <dbReference type="SAM" id="SignalP"/>
    </source>
</evidence>